<dbReference type="InterPro" id="IPR037401">
    <property type="entry name" value="SnoaL-like"/>
</dbReference>
<dbReference type="Gene3D" id="3.10.450.50">
    <property type="match status" value="1"/>
</dbReference>
<name>A0A4R0IMD5_9ACTN</name>
<reference evidence="2 3" key="1">
    <citation type="submission" date="2019-02" db="EMBL/GenBank/DDBJ databases">
        <title>Kribbella capetownensis sp. nov. and Kribbella speibonae sp. nov., isolated from soil.</title>
        <authorList>
            <person name="Curtis S.M."/>
            <person name="Norton I."/>
            <person name="Everest G.J."/>
            <person name="Meyers P.R."/>
        </authorList>
    </citation>
    <scope>NUCLEOTIDE SEQUENCE [LARGE SCALE GENOMIC DNA]</scope>
    <source>
        <strain evidence="2 3">DSM 27082</strain>
    </source>
</reference>
<dbReference type="Proteomes" id="UP000292695">
    <property type="component" value="Unassembled WGS sequence"/>
</dbReference>
<evidence type="ECO:0000313" key="3">
    <source>
        <dbReference type="Proteomes" id="UP000292695"/>
    </source>
</evidence>
<evidence type="ECO:0000313" key="2">
    <source>
        <dbReference type="EMBL" id="TCC34761.1"/>
    </source>
</evidence>
<feature type="domain" description="SnoaL-like" evidence="1">
    <location>
        <begin position="3"/>
        <end position="119"/>
    </location>
</feature>
<dbReference type="InterPro" id="IPR032710">
    <property type="entry name" value="NTF2-like_dom_sf"/>
</dbReference>
<sequence length="129" mass="13755">MDAADRIAITDLINLHGHLVDSGERYDALFTPDVEYDVSGLGGGVIAGRAALWEAGLALGENNPVGHHVTNIVLTQVGPDEVTARSKAIGIMANGSCASLVYEDVVVRTPDGWLISRRTVVPRRRPLGR</sequence>
<evidence type="ECO:0000259" key="1">
    <source>
        <dbReference type="Pfam" id="PF13577"/>
    </source>
</evidence>
<dbReference type="OrthoDB" id="9180262at2"/>
<accession>A0A4R0IMD5</accession>
<dbReference type="AlphaFoldDB" id="A0A4R0IMD5"/>
<comment type="caution">
    <text evidence="2">The sequence shown here is derived from an EMBL/GenBank/DDBJ whole genome shotgun (WGS) entry which is preliminary data.</text>
</comment>
<protein>
    <submittedName>
        <fullName evidence="2">Nuclear transport factor 2 family protein</fullName>
    </submittedName>
</protein>
<gene>
    <name evidence="2" type="ORF">E0H50_12665</name>
</gene>
<dbReference type="RefSeq" id="WP_131287388.1">
    <property type="nucleotide sequence ID" value="NZ_SJKA01000004.1"/>
</dbReference>
<keyword evidence="3" id="KW-1185">Reference proteome</keyword>
<organism evidence="2 3">
    <name type="scientific">Kribbella sindirgiensis</name>
    <dbReference type="NCBI Taxonomy" id="1124744"/>
    <lineage>
        <taxon>Bacteria</taxon>
        <taxon>Bacillati</taxon>
        <taxon>Actinomycetota</taxon>
        <taxon>Actinomycetes</taxon>
        <taxon>Propionibacteriales</taxon>
        <taxon>Kribbellaceae</taxon>
        <taxon>Kribbella</taxon>
    </lineage>
</organism>
<proteinExistence type="predicted"/>
<dbReference type="EMBL" id="SJKA01000004">
    <property type="protein sequence ID" value="TCC34761.1"/>
    <property type="molecule type" value="Genomic_DNA"/>
</dbReference>
<dbReference type="SUPFAM" id="SSF54427">
    <property type="entry name" value="NTF2-like"/>
    <property type="match status" value="1"/>
</dbReference>
<dbReference type="Pfam" id="PF13577">
    <property type="entry name" value="SnoaL_4"/>
    <property type="match status" value="1"/>
</dbReference>